<comment type="caution">
    <text evidence="13">The sequence shown here is derived from an EMBL/GenBank/DDBJ whole genome shotgun (WGS) entry which is preliminary data.</text>
</comment>
<protein>
    <recommendedName>
        <fullName evidence="12">GOLD domain-containing protein</fullName>
    </recommendedName>
</protein>
<dbReference type="EMBL" id="JARGDH010000002">
    <property type="protein sequence ID" value="KAL0277059.1"/>
    <property type="molecule type" value="Genomic_DNA"/>
</dbReference>
<accession>A0AAW2I4J0</accession>
<evidence type="ECO:0000256" key="11">
    <source>
        <dbReference type="SAM" id="SignalP"/>
    </source>
</evidence>
<evidence type="ECO:0000256" key="1">
    <source>
        <dbReference type="ARBA" id="ARBA00004479"/>
    </source>
</evidence>
<keyword evidence="6 10" id="KW-1133">Transmembrane helix</keyword>
<dbReference type="PROSITE" id="PS50866">
    <property type="entry name" value="GOLD"/>
    <property type="match status" value="1"/>
</dbReference>
<evidence type="ECO:0000256" key="5">
    <source>
        <dbReference type="ARBA" id="ARBA00022729"/>
    </source>
</evidence>
<evidence type="ECO:0000256" key="4">
    <source>
        <dbReference type="ARBA" id="ARBA00022692"/>
    </source>
</evidence>
<evidence type="ECO:0000256" key="7">
    <source>
        <dbReference type="ARBA" id="ARBA00023136"/>
    </source>
</evidence>
<evidence type="ECO:0000256" key="8">
    <source>
        <dbReference type="ARBA" id="ARBA00037847"/>
    </source>
</evidence>
<evidence type="ECO:0000256" key="6">
    <source>
        <dbReference type="ARBA" id="ARBA00022989"/>
    </source>
</evidence>
<evidence type="ECO:0000259" key="12">
    <source>
        <dbReference type="PROSITE" id="PS50866"/>
    </source>
</evidence>
<keyword evidence="3" id="KW-0217">Developmental protein</keyword>
<dbReference type="GO" id="GO:0012505">
    <property type="term" value="C:endomembrane system"/>
    <property type="evidence" value="ECO:0007669"/>
    <property type="project" value="UniProtKB-SubCell"/>
</dbReference>
<comment type="subcellular location">
    <subcellularLocation>
        <location evidence="8">Endomembrane system</location>
        <topology evidence="8">Single-pass membrane protein</topology>
    </subcellularLocation>
    <subcellularLocation>
        <location evidence="1 9">Membrane</location>
        <topology evidence="1 9">Single-pass type I membrane protein</topology>
    </subcellularLocation>
</comment>
<dbReference type="SUPFAM" id="SSF101576">
    <property type="entry name" value="Supernatant protein factor (SPF), C-terminal domain"/>
    <property type="match status" value="1"/>
</dbReference>
<feature type="domain" description="GOLD" evidence="12">
    <location>
        <begin position="36"/>
        <end position="120"/>
    </location>
</feature>
<evidence type="ECO:0000256" key="9">
    <source>
        <dbReference type="RuleBase" id="RU003827"/>
    </source>
</evidence>
<keyword evidence="7 10" id="KW-0472">Membrane</keyword>
<feature type="chain" id="PRO_5043665815" description="GOLD domain-containing protein" evidence="11">
    <location>
        <begin position="23"/>
        <end position="228"/>
    </location>
</feature>
<reference evidence="13" key="1">
    <citation type="journal article" date="2024" name="Gigascience">
        <title>Chromosome-level genome of the poultry shaft louse Menopon gallinae provides insight into the host-switching and adaptive evolution of parasitic lice.</title>
        <authorList>
            <person name="Xu Y."/>
            <person name="Ma L."/>
            <person name="Liu S."/>
            <person name="Liang Y."/>
            <person name="Liu Q."/>
            <person name="He Z."/>
            <person name="Tian L."/>
            <person name="Duan Y."/>
            <person name="Cai W."/>
            <person name="Li H."/>
            <person name="Song F."/>
        </authorList>
    </citation>
    <scope>NUCLEOTIDE SEQUENCE</scope>
    <source>
        <strain evidence="13">Cailab_2023a</strain>
    </source>
</reference>
<dbReference type="InterPro" id="IPR036598">
    <property type="entry name" value="GOLD_dom_sf"/>
</dbReference>
<dbReference type="SMART" id="SM01190">
    <property type="entry name" value="EMP24_GP25L"/>
    <property type="match status" value="1"/>
</dbReference>
<feature type="signal peptide" evidence="11">
    <location>
        <begin position="1"/>
        <end position="22"/>
    </location>
</feature>
<dbReference type="Pfam" id="PF01105">
    <property type="entry name" value="EMP24_GP25L"/>
    <property type="match status" value="1"/>
</dbReference>
<keyword evidence="5 11" id="KW-0732">Signal</keyword>
<evidence type="ECO:0000313" key="13">
    <source>
        <dbReference type="EMBL" id="KAL0277059.1"/>
    </source>
</evidence>
<dbReference type="InterPro" id="IPR015720">
    <property type="entry name" value="Emp24-like"/>
</dbReference>
<gene>
    <name evidence="13" type="ORF">PYX00_004476</name>
</gene>
<sequence>MTFAGKEFLVIFFSSLVFLANCTERDMTVSVPPGREECFYETLRVGQTLDIDYQVIDGGQGELDISFHLTSPNDRIIIVDYKKPEQSHRHEVAEDGDYKMCFDNRFSNFNSKTVYFEIMIDSDEEEDPWDDLNGQTPEQQYEMAIQDIEEVVKRVKGHLFKIRHMQESVRAFAARDKHIADGNFFRVNSWSILQIIVMLLVGFVQVVMVKSLFDEQSKIHKIWKSRYS</sequence>
<proteinExistence type="inferred from homology"/>
<dbReference type="PANTHER" id="PTHR22811">
    <property type="entry name" value="TRANSMEMBRANE EMP24 DOMAIN-CONTAINING PROTEIN"/>
    <property type="match status" value="1"/>
</dbReference>
<comment type="similarity">
    <text evidence="2 9">Belongs to the EMP24/GP25L family.</text>
</comment>
<feature type="transmembrane region" description="Helical" evidence="10">
    <location>
        <begin position="192"/>
        <end position="213"/>
    </location>
</feature>
<organism evidence="13">
    <name type="scientific">Menopon gallinae</name>
    <name type="common">poultry shaft louse</name>
    <dbReference type="NCBI Taxonomy" id="328185"/>
    <lineage>
        <taxon>Eukaryota</taxon>
        <taxon>Metazoa</taxon>
        <taxon>Ecdysozoa</taxon>
        <taxon>Arthropoda</taxon>
        <taxon>Hexapoda</taxon>
        <taxon>Insecta</taxon>
        <taxon>Pterygota</taxon>
        <taxon>Neoptera</taxon>
        <taxon>Paraneoptera</taxon>
        <taxon>Psocodea</taxon>
        <taxon>Troctomorpha</taxon>
        <taxon>Phthiraptera</taxon>
        <taxon>Amblycera</taxon>
        <taxon>Menoponidae</taxon>
        <taxon>Menopon</taxon>
    </lineage>
</organism>
<name>A0AAW2I4J0_9NEOP</name>
<evidence type="ECO:0000256" key="10">
    <source>
        <dbReference type="SAM" id="Phobius"/>
    </source>
</evidence>
<dbReference type="InterPro" id="IPR009038">
    <property type="entry name" value="GOLD_dom"/>
</dbReference>
<dbReference type="GO" id="GO:0016020">
    <property type="term" value="C:membrane"/>
    <property type="evidence" value="ECO:0007669"/>
    <property type="project" value="UniProtKB-SubCell"/>
</dbReference>
<dbReference type="AlphaFoldDB" id="A0AAW2I4J0"/>
<evidence type="ECO:0000256" key="3">
    <source>
        <dbReference type="ARBA" id="ARBA00022473"/>
    </source>
</evidence>
<dbReference type="Gene3D" id="2.60.120.680">
    <property type="entry name" value="GOLD domain"/>
    <property type="match status" value="1"/>
</dbReference>
<keyword evidence="4 9" id="KW-0812">Transmembrane</keyword>
<evidence type="ECO:0000256" key="2">
    <source>
        <dbReference type="ARBA" id="ARBA00007104"/>
    </source>
</evidence>